<dbReference type="GO" id="GO:0033698">
    <property type="term" value="C:Rpd3L complex"/>
    <property type="evidence" value="ECO:0007669"/>
    <property type="project" value="EnsemblFungi"/>
</dbReference>
<dbReference type="GO" id="GO:2000219">
    <property type="term" value="P:positive regulation of invasive growth in response to glucose limitation"/>
    <property type="evidence" value="ECO:0007669"/>
    <property type="project" value="EnsemblFungi"/>
</dbReference>
<dbReference type="eggNOG" id="ENOG502QU3T">
    <property type="taxonomic scope" value="Eukaryota"/>
</dbReference>
<name>H2AXU9_KAZAF</name>
<dbReference type="GeneID" id="13887179"/>
<dbReference type="STRING" id="1071382.H2AXU9"/>
<protein>
    <recommendedName>
        <fullName evidence="2">Transcriptional regulatory protein RXT2 N-terminal domain-containing protein</fullName>
    </recommendedName>
</protein>
<dbReference type="GO" id="GO:0000122">
    <property type="term" value="P:negative regulation of transcription by RNA polymerase II"/>
    <property type="evidence" value="ECO:0007669"/>
    <property type="project" value="EnsemblFungi"/>
</dbReference>
<proteinExistence type="predicted"/>
<dbReference type="RefSeq" id="XP_003958334.1">
    <property type="nucleotide sequence ID" value="XM_003958285.1"/>
</dbReference>
<dbReference type="HOGENOM" id="CLU_756436_0_0_1"/>
<dbReference type="GO" id="GO:0061186">
    <property type="term" value="P:negative regulation of silent mating-type cassette heterochromatin formation"/>
    <property type="evidence" value="ECO:0007669"/>
    <property type="project" value="EnsemblFungi"/>
</dbReference>
<dbReference type="GO" id="GO:0005829">
    <property type="term" value="C:cytosol"/>
    <property type="evidence" value="ECO:0007669"/>
    <property type="project" value="EnsemblFungi"/>
</dbReference>
<dbReference type="Pfam" id="PF08595">
    <property type="entry name" value="RXT2_N"/>
    <property type="match status" value="1"/>
</dbReference>
<gene>
    <name evidence="3" type="primary">KAFR0G01650</name>
    <name evidence="3" type="ORF">KAFR_0G01650</name>
</gene>
<dbReference type="KEGG" id="kaf:KAFR_0G01650"/>
<dbReference type="AlphaFoldDB" id="H2AXU9"/>
<dbReference type="OrthoDB" id="2405722at2759"/>
<evidence type="ECO:0000313" key="4">
    <source>
        <dbReference type="Proteomes" id="UP000005220"/>
    </source>
</evidence>
<sequence length="355" mass="40634">MTDSAPLRNGAHEEEPNELECIRNFTKRIIKQRAGNFRPLKRSNDGRIIFPSAVGMSSNRGTKLYQGSELISRETLNSKSLLEDVVFYNGSEHNLLQRFETSKKRNTENATTDNSSDDSDEEDYYDLHKLVNVRDLLVPIGSLSDIIKRPNINRPFVNPIIDKLSLQIILMIEKEQLSGNRYSRLLDIFLGDSPEPLLEKNLGLDNYDHNLKLPDEENDEDLTMEGEKDDAVDAEDDDPFFALPKMDKSTGLKKLMHDSIESSTATEQMEITRQMAQIALQRNQEFIRNLKKISLFLDKTMRIRERILSWSKEYVGIQDDDVTVPSALHVVKRGLISATTNKTMQDEEGNEILEE</sequence>
<feature type="domain" description="Transcriptional regulatory protein RXT2 N-terminal" evidence="2">
    <location>
        <begin position="58"/>
        <end position="192"/>
    </location>
</feature>
<evidence type="ECO:0000259" key="2">
    <source>
        <dbReference type="Pfam" id="PF08595"/>
    </source>
</evidence>
<dbReference type="InParanoid" id="H2AXU9"/>
<organism evidence="3 4">
    <name type="scientific">Kazachstania africana (strain ATCC 22294 / BCRC 22015 / CBS 2517 / CECT 1963 / NBRC 1671 / NRRL Y-8276)</name>
    <name type="common">Yeast</name>
    <name type="synonym">Kluyveromyces africanus</name>
    <dbReference type="NCBI Taxonomy" id="1071382"/>
    <lineage>
        <taxon>Eukaryota</taxon>
        <taxon>Fungi</taxon>
        <taxon>Dikarya</taxon>
        <taxon>Ascomycota</taxon>
        <taxon>Saccharomycotina</taxon>
        <taxon>Saccharomycetes</taxon>
        <taxon>Saccharomycetales</taxon>
        <taxon>Saccharomycetaceae</taxon>
        <taxon>Kazachstania</taxon>
    </lineage>
</organism>
<feature type="region of interest" description="Disordered" evidence="1">
    <location>
        <begin position="100"/>
        <end position="121"/>
    </location>
</feature>
<dbReference type="GO" id="GO:0001403">
    <property type="term" value="P:invasive growth in response to glucose limitation"/>
    <property type="evidence" value="ECO:0007669"/>
    <property type="project" value="EnsemblFungi"/>
</dbReference>
<dbReference type="PANTHER" id="PTHR28232:SF1">
    <property type="entry name" value="TRANSCRIPTIONAL REGULATORY PROTEIN RXT2"/>
    <property type="match status" value="1"/>
</dbReference>
<dbReference type="PANTHER" id="PTHR28232">
    <property type="entry name" value="TRANSCRIPTIONAL REGULATORY PROTEIN RXT2"/>
    <property type="match status" value="1"/>
</dbReference>
<evidence type="ECO:0000313" key="3">
    <source>
        <dbReference type="EMBL" id="CCF59199.1"/>
    </source>
</evidence>
<dbReference type="GO" id="GO:0004407">
    <property type="term" value="F:histone deacetylase activity"/>
    <property type="evidence" value="ECO:0007669"/>
    <property type="project" value="EnsemblFungi"/>
</dbReference>
<dbReference type="Proteomes" id="UP000005220">
    <property type="component" value="Chromosome 7"/>
</dbReference>
<keyword evidence="4" id="KW-1185">Reference proteome</keyword>
<evidence type="ECO:0000256" key="1">
    <source>
        <dbReference type="SAM" id="MobiDB-lite"/>
    </source>
</evidence>
<dbReference type="FunCoup" id="H2AXU9">
    <property type="interactions" value="197"/>
</dbReference>
<reference evidence="3 4" key="1">
    <citation type="journal article" date="2011" name="Proc. Natl. Acad. Sci. U.S.A.">
        <title>Evolutionary erosion of yeast sex chromosomes by mating-type switching accidents.</title>
        <authorList>
            <person name="Gordon J.L."/>
            <person name="Armisen D."/>
            <person name="Proux-Wera E."/>
            <person name="Oheigeartaigh S.S."/>
            <person name="Byrne K.P."/>
            <person name="Wolfe K.H."/>
        </authorList>
    </citation>
    <scope>NUCLEOTIDE SEQUENCE [LARGE SCALE GENOMIC DNA]</scope>
    <source>
        <strain evidence="4">ATCC 22294 / BCRC 22015 / CBS 2517 / CECT 1963 / NBRC 1671 / NRRL Y-8276</strain>
    </source>
</reference>
<dbReference type="GO" id="GO:0000747">
    <property type="term" value="P:conjugation with cellular fusion"/>
    <property type="evidence" value="ECO:0007669"/>
    <property type="project" value="EnsemblFungi"/>
</dbReference>
<dbReference type="EMBL" id="HE650827">
    <property type="protein sequence ID" value="CCF59199.1"/>
    <property type="molecule type" value="Genomic_DNA"/>
</dbReference>
<dbReference type="InterPro" id="IPR013904">
    <property type="entry name" value="RXT2_N"/>
</dbReference>
<accession>H2AXU9</accession>
<dbReference type="GO" id="GO:0061188">
    <property type="term" value="P:negative regulation of rDNA heterochromatin formation"/>
    <property type="evidence" value="ECO:0007669"/>
    <property type="project" value="EnsemblFungi"/>
</dbReference>
<dbReference type="InterPro" id="IPR039602">
    <property type="entry name" value="Rxt2"/>
</dbReference>